<dbReference type="Proteomes" id="UP000236286">
    <property type="component" value="Unassembled WGS sequence"/>
</dbReference>
<reference evidence="2 3" key="1">
    <citation type="submission" date="2017-10" db="EMBL/GenBank/DDBJ databases">
        <title>Genome announcement of Methylocella silvestris TVC from permafrost.</title>
        <authorList>
            <person name="Wang J."/>
            <person name="Geng K."/>
            <person name="Ul-Haque F."/>
            <person name="Crombie A.T."/>
            <person name="Street L.E."/>
            <person name="Wookey P.A."/>
            <person name="Murrell J.C."/>
            <person name="Pratscher J."/>
        </authorList>
    </citation>
    <scope>NUCLEOTIDE SEQUENCE [LARGE SCALE GENOMIC DNA]</scope>
    <source>
        <strain evidence="2 3">TVC</strain>
    </source>
</reference>
<proteinExistence type="predicted"/>
<sequence length="67" mass="8119">MRLSIFGDSASPRSRFPDRPPPHKKAFYFRRDFRRHSGWLRWSALGLPRRDRFSRRRKRCGALFVPC</sequence>
<accession>A0A2J7THR9</accession>
<dbReference type="AlphaFoldDB" id="A0A2J7THR9"/>
<evidence type="ECO:0000256" key="1">
    <source>
        <dbReference type="SAM" id="MobiDB-lite"/>
    </source>
</evidence>
<gene>
    <name evidence="2" type="ORF">CR492_09355</name>
</gene>
<organism evidence="2 3">
    <name type="scientific">Methylocella silvestris</name>
    <dbReference type="NCBI Taxonomy" id="199596"/>
    <lineage>
        <taxon>Bacteria</taxon>
        <taxon>Pseudomonadati</taxon>
        <taxon>Pseudomonadota</taxon>
        <taxon>Alphaproteobacteria</taxon>
        <taxon>Hyphomicrobiales</taxon>
        <taxon>Beijerinckiaceae</taxon>
        <taxon>Methylocella</taxon>
    </lineage>
</organism>
<evidence type="ECO:0000313" key="3">
    <source>
        <dbReference type="Proteomes" id="UP000236286"/>
    </source>
</evidence>
<evidence type="ECO:0000313" key="2">
    <source>
        <dbReference type="EMBL" id="PNG26310.1"/>
    </source>
</evidence>
<protein>
    <submittedName>
        <fullName evidence="2">Uncharacterized protein</fullName>
    </submittedName>
</protein>
<name>A0A2J7THR9_METSI</name>
<feature type="region of interest" description="Disordered" evidence="1">
    <location>
        <begin position="1"/>
        <end position="22"/>
    </location>
</feature>
<comment type="caution">
    <text evidence="2">The sequence shown here is derived from an EMBL/GenBank/DDBJ whole genome shotgun (WGS) entry which is preliminary data.</text>
</comment>
<dbReference type="EMBL" id="PDZR01000008">
    <property type="protein sequence ID" value="PNG26310.1"/>
    <property type="molecule type" value="Genomic_DNA"/>
</dbReference>